<evidence type="ECO:0000313" key="3">
    <source>
        <dbReference type="EMBL" id="MBU8876173.1"/>
    </source>
</evidence>
<keyword evidence="4" id="KW-1185">Reference proteome</keyword>
<feature type="domain" description="Methyltransferase type 11" evidence="2">
    <location>
        <begin position="72"/>
        <end position="168"/>
    </location>
</feature>
<gene>
    <name evidence="3" type="ORF">KQ910_20540</name>
</gene>
<evidence type="ECO:0000259" key="2">
    <source>
        <dbReference type="Pfam" id="PF08241"/>
    </source>
</evidence>
<dbReference type="CDD" id="cd02440">
    <property type="entry name" value="AdoMet_MTases"/>
    <property type="match status" value="1"/>
</dbReference>
<protein>
    <submittedName>
        <fullName evidence="3">Methyltransferase domain-containing protein</fullName>
    </submittedName>
</protein>
<organism evidence="3 4">
    <name type="scientific">Reyranella humidisoli</name>
    <dbReference type="NCBI Taxonomy" id="2849149"/>
    <lineage>
        <taxon>Bacteria</taxon>
        <taxon>Pseudomonadati</taxon>
        <taxon>Pseudomonadota</taxon>
        <taxon>Alphaproteobacteria</taxon>
        <taxon>Hyphomicrobiales</taxon>
        <taxon>Reyranellaceae</taxon>
        <taxon>Reyranella</taxon>
    </lineage>
</organism>
<proteinExistence type="predicted"/>
<evidence type="ECO:0000256" key="1">
    <source>
        <dbReference type="ARBA" id="ARBA00022679"/>
    </source>
</evidence>
<dbReference type="RefSeq" id="WP_216964753.1">
    <property type="nucleotide sequence ID" value="NZ_JAHOPB010000002.1"/>
</dbReference>
<dbReference type="Proteomes" id="UP000727907">
    <property type="component" value="Unassembled WGS sequence"/>
</dbReference>
<sequence>MNDATAQAIYFYDRHPMSGEIIKAKLRAARGHLDGVAPEELWPHDQDHYGGIAATDALAAAAAIGPGTEVADFCAGLGGTVRYLAHRYSADVTGIELTPSRVAAAQELIALVGLHDRARVRQGNVMDVPLADESMDVVVSQEALCHVPDHAKTLAEAFRVLRRGGRLAMTDWIANKPLSAQDASLMWDGMAIQPLETLASYGAIARSAGFQVEAATDLTQEWGPILQQRLAMYRRLREEARAAGTPMGHDAFHESYIRFVELISKRELGGIRLIAVK</sequence>
<dbReference type="PANTHER" id="PTHR44068:SF11">
    <property type="entry name" value="GERANYL DIPHOSPHATE 2-C-METHYLTRANSFERASE"/>
    <property type="match status" value="1"/>
</dbReference>
<dbReference type="PANTHER" id="PTHR44068">
    <property type="entry name" value="ZGC:194242"/>
    <property type="match status" value="1"/>
</dbReference>
<reference evidence="3 4" key="1">
    <citation type="submission" date="2021-06" db="EMBL/GenBank/DDBJ databases">
        <authorList>
            <person name="Lee D.H."/>
        </authorList>
    </citation>
    <scope>NUCLEOTIDE SEQUENCE [LARGE SCALE GENOMIC DNA]</scope>
    <source>
        <strain evidence="3 4">MMS21-HV4-11</strain>
    </source>
</reference>
<dbReference type="InterPro" id="IPR013216">
    <property type="entry name" value="Methyltransf_11"/>
</dbReference>
<dbReference type="InterPro" id="IPR050447">
    <property type="entry name" value="Erg6_SMT_methyltransf"/>
</dbReference>
<name>A0ABS6INJ6_9HYPH</name>
<dbReference type="GO" id="GO:0032259">
    <property type="term" value="P:methylation"/>
    <property type="evidence" value="ECO:0007669"/>
    <property type="project" value="UniProtKB-KW"/>
</dbReference>
<dbReference type="Pfam" id="PF08241">
    <property type="entry name" value="Methyltransf_11"/>
    <property type="match status" value="1"/>
</dbReference>
<keyword evidence="1" id="KW-0808">Transferase</keyword>
<accession>A0ABS6INJ6</accession>
<comment type="caution">
    <text evidence="3">The sequence shown here is derived from an EMBL/GenBank/DDBJ whole genome shotgun (WGS) entry which is preliminary data.</text>
</comment>
<evidence type="ECO:0000313" key="4">
    <source>
        <dbReference type="Proteomes" id="UP000727907"/>
    </source>
</evidence>
<dbReference type="GO" id="GO:0008168">
    <property type="term" value="F:methyltransferase activity"/>
    <property type="evidence" value="ECO:0007669"/>
    <property type="project" value="UniProtKB-KW"/>
</dbReference>
<keyword evidence="3" id="KW-0489">Methyltransferase</keyword>
<dbReference type="EMBL" id="JAHOPB010000002">
    <property type="protein sequence ID" value="MBU8876173.1"/>
    <property type="molecule type" value="Genomic_DNA"/>
</dbReference>